<sequence length="112" mass="11989">MKISLLVIVSSIAAHAYAVTCGGGAIKGQDVNDLIVALIKIGKDGQMVGNVLRNCRGKMCVACWDYDLTETGLRQTCPEAAAQVAPDVGDGASTWCDYPGLKNLNMFNYYKK</sequence>
<comment type="caution">
    <text evidence="2">The sequence shown here is derived from an EMBL/GenBank/DDBJ whole genome shotgun (WGS) entry which is preliminary data.</text>
</comment>
<evidence type="ECO:0000313" key="2">
    <source>
        <dbReference type="EMBL" id="KAG0309528.1"/>
    </source>
</evidence>
<organism evidence="2 3">
    <name type="scientific">Dissophora globulifera</name>
    <dbReference type="NCBI Taxonomy" id="979702"/>
    <lineage>
        <taxon>Eukaryota</taxon>
        <taxon>Fungi</taxon>
        <taxon>Fungi incertae sedis</taxon>
        <taxon>Mucoromycota</taxon>
        <taxon>Mortierellomycotina</taxon>
        <taxon>Mortierellomycetes</taxon>
        <taxon>Mortierellales</taxon>
        <taxon>Mortierellaceae</taxon>
        <taxon>Dissophora</taxon>
    </lineage>
</organism>
<accession>A0A9P6R421</accession>
<evidence type="ECO:0000256" key="1">
    <source>
        <dbReference type="SAM" id="SignalP"/>
    </source>
</evidence>
<proteinExistence type="predicted"/>
<dbReference type="OrthoDB" id="2339460at2759"/>
<keyword evidence="1" id="KW-0732">Signal</keyword>
<keyword evidence="3" id="KW-1185">Reference proteome</keyword>
<dbReference type="EMBL" id="JAAAIP010001188">
    <property type="protein sequence ID" value="KAG0309528.1"/>
    <property type="molecule type" value="Genomic_DNA"/>
</dbReference>
<reference evidence="2" key="1">
    <citation type="journal article" date="2020" name="Fungal Divers.">
        <title>Resolving the Mortierellaceae phylogeny through synthesis of multi-gene phylogenetics and phylogenomics.</title>
        <authorList>
            <person name="Vandepol N."/>
            <person name="Liber J."/>
            <person name="Desiro A."/>
            <person name="Na H."/>
            <person name="Kennedy M."/>
            <person name="Barry K."/>
            <person name="Grigoriev I.V."/>
            <person name="Miller A.N."/>
            <person name="O'Donnell K."/>
            <person name="Stajich J.E."/>
            <person name="Bonito G."/>
        </authorList>
    </citation>
    <scope>NUCLEOTIDE SEQUENCE</scope>
    <source>
        <strain evidence="2">REB-010B</strain>
    </source>
</reference>
<name>A0A9P6R421_9FUNG</name>
<dbReference type="Proteomes" id="UP000738325">
    <property type="component" value="Unassembled WGS sequence"/>
</dbReference>
<evidence type="ECO:0000313" key="3">
    <source>
        <dbReference type="Proteomes" id="UP000738325"/>
    </source>
</evidence>
<feature type="chain" id="PRO_5040109242" evidence="1">
    <location>
        <begin position="19"/>
        <end position="112"/>
    </location>
</feature>
<dbReference type="AlphaFoldDB" id="A0A9P6R421"/>
<gene>
    <name evidence="2" type="ORF">BGZ99_000838</name>
</gene>
<protein>
    <submittedName>
        <fullName evidence="2">Uncharacterized protein</fullName>
    </submittedName>
</protein>
<feature type="signal peptide" evidence="1">
    <location>
        <begin position="1"/>
        <end position="18"/>
    </location>
</feature>